<dbReference type="EMBL" id="BARS01018388">
    <property type="protein sequence ID" value="GAF93903.1"/>
    <property type="molecule type" value="Genomic_DNA"/>
</dbReference>
<dbReference type="SUPFAM" id="SSF81301">
    <property type="entry name" value="Nucleotidyltransferase"/>
    <property type="match status" value="1"/>
</dbReference>
<accession>X0TK19</accession>
<evidence type="ECO:0000259" key="1">
    <source>
        <dbReference type="PROSITE" id="PS50910"/>
    </source>
</evidence>
<dbReference type="InterPro" id="IPR043519">
    <property type="entry name" value="NT_sf"/>
</dbReference>
<organism evidence="2">
    <name type="scientific">marine sediment metagenome</name>
    <dbReference type="NCBI Taxonomy" id="412755"/>
    <lineage>
        <taxon>unclassified sequences</taxon>
        <taxon>metagenomes</taxon>
        <taxon>ecological metagenomes</taxon>
    </lineage>
</organism>
<dbReference type="PANTHER" id="PTHR33933:SF1">
    <property type="entry name" value="PROTEIN ADENYLYLTRANSFERASE MNTA-RELATED"/>
    <property type="match status" value="1"/>
</dbReference>
<dbReference type="CDD" id="cd05403">
    <property type="entry name" value="NT_KNTase_like"/>
    <property type="match status" value="1"/>
</dbReference>
<dbReference type="Gene3D" id="1.20.120.330">
    <property type="entry name" value="Nucleotidyltransferases domain 2"/>
    <property type="match status" value="1"/>
</dbReference>
<dbReference type="SMART" id="SM00748">
    <property type="entry name" value="HEPN"/>
    <property type="match status" value="1"/>
</dbReference>
<dbReference type="PROSITE" id="PS50910">
    <property type="entry name" value="HEPN"/>
    <property type="match status" value="1"/>
</dbReference>
<reference evidence="2" key="1">
    <citation type="journal article" date="2014" name="Front. Microbiol.">
        <title>High frequency of phylogenetically diverse reductive dehalogenase-homologous genes in deep subseafloor sedimentary metagenomes.</title>
        <authorList>
            <person name="Kawai M."/>
            <person name="Futagami T."/>
            <person name="Toyoda A."/>
            <person name="Takaki Y."/>
            <person name="Nishi S."/>
            <person name="Hori S."/>
            <person name="Arai W."/>
            <person name="Tsubouchi T."/>
            <person name="Morono Y."/>
            <person name="Uchiyama I."/>
            <person name="Ito T."/>
            <person name="Fujiyama A."/>
            <person name="Inagaki F."/>
            <person name="Takami H."/>
        </authorList>
    </citation>
    <scope>NUCLEOTIDE SEQUENCE</scope>
    <source>
        <strain evidence="2">Expedition CK06-06</strain>
    </source>
</reference>
<dbReference type="SUPFAM" id="SSF81593">
    <property type="entry name" value="Nucleotidyltransferase substrate binding subunit/domain"/>
    <property type="match status" value="1"/>
</dbReference>
<dbReference type="PANTHER" id="PTHR33933">
    <property type="entry name" value="NUCLEOTIDYLTRANSFERASE"/>
    <property type="match status" value="1"/>
</dbReference>
<comment type="caution">
    <text evidence="2">The sequence shown here is derived from an EMBL/GenBank/DDBJ whole genome shotgun (WGS) entry which is preliminary data.</text>
</comment>
<protein>
    <recommendedName>
        <fullName evidence="1">HEPN domain-containing protein</fullName>
    </recommendedName>
</protein>
<evidence type="ECO:0000313" key="2">
    <source>
        <dbReference type="EMBL" id="GAF93903.1"/>
    </source>
</evidence>
<dbReference type="AlphaFoldDB" id="X0TK19"/>
<proteinExistence type="predicted"/>
<dbReference type="Pfam" id="PF05168">
    <property type="entry name" value="HEPN"/>
    <property type="match status" value="1"/>
</dbReference>
<dbReference type="Gene3D" id="3.30.460.10">
    <property type="entry name" value="Beta Polymerase, domain 2"/>
    <property type="match status" value="1"/>
</dbReference>
<feature type="domain" description="HEPN" evidence="1">
    <location>
        <begin position="159"/>
        <end position="259"/>
    </location>
</feature>
<dbReference type="InterPro" id="IPR052548">
    <property type="entry name" value="Type_VII_TA_antitoxin"/>
</dbReference>
<feature type="non-terminal residue" evidence="2">
    <location>
        <position position="259"/>
    </location>
</feature>
<sequence length="259" mass="30643">MKKSLAHLPKQKQTELKLITRIIRKQFPSAHIIILFGSYARGQWVEDTYTEGHITYEYVSDFDILVLTRLKKTANNFSRQNSVDDLILQHKRIKTPVSVIYHSVGQVNYRLKEGRYFFSDIKKEGRLLYDSGKLKLGRICKPSPAKRKQIAQEDFKEWFKSAKGFYKHFEYALNDRDYKIAAFQLHQAVERFYSTTLLVFTGYKGKRHNIEKIGRQVSGYDTAFLKVFPRATKEQDERFKLLKKAYIDARYKKDYKITK</sequence>
<name>X0TK19_9ZZZZ</name>
<dbReference type="InterPro" id="IPR007842">
    <property type="entry name" value="HEPN_dom"/>
</dbReference>
<gene>
    <name evidence="2" type="ORF">S01H1_29922</name>
</gene>